<comment type="caution">
    <text evidence="1">The sequence shown here is derived from an EMBL/GenBank/DDBJ whole genome shotgun (WGS) entry which is preliminary data.</text>
</comment>
<evidence type="ECO:0000313" key="1">
    <source>
        <dbReference type="EMBL" id="KRX40716.1"/>
    </source>
</evidence>
<dbReference type="Proteomes" id="UP000055048">
    <property type="component" value="Unassembled WGS sequence"/>
</dbReference>
<accession>A0A0V0TNV9</accession>
<dbReference type="AlphaFoldDB" id="A0A0V0TNV9"/>
<keyword evidence="2" id="KW-1185">Reference proteome</keyword>
<dbReference type="EMBL" id="JYDJ01000191">
    <property type="protein sequence ID" value="KRX40716.1"/>
    <property type="molecule type" value="Genomic_DNA"/>
</dbReference>
<gene>
    <name evidence="1" type="ORF">T05_3319</name>
</gene>
<name>A0A0V0TNV9_9BILA</name>
<organism evidence="1 2">
    <name type="scientific">Trichinella murrelli</name>
    <dbReference type="NCBI Taxonomy" id="144512"/>
    <lineage>
        <taxon>Eukaryota</taxon>
        <taxon>Metazoa</taxon>
        <taxon>Ecdysozoa</taxon>
        <taxon>Nematoda</taxon>
        <taxon>Enoplea</taxon>
        <taxon>Dorylaimia</taxon>
        <taxon>Trichinellida</taxon>
        <taxon>Trichinellidae</taxon>
        <taxon>Trichinella</taxon>
    </lineage>
</organism>
<protein>
    <submittedName>
        <fullName evidence="1">Uncharacterized protein</fullName>
    </submittedName>
</protein>
<reference evidence="1 2" key="1">
    <citation type="submission" date="2015-01" db="EMBL/GenBank/DDBJ databases">
        <title>Evolution of Trichinella species and genotypes.</title>
        <authorList>
            <person name="Korhonen P.K."/>
            <person name="Edoardo P."/>
            <person name="Giuseppe L.R."/>
            <person name="Gasser R.B."/>
        </authorList>
    </citation>
    <scope>NUCLEOTIDE SEQUENCE [LARGE SCALE GENOMIC DNA]</scope>
    <source>
        <strain evidence="1">ISS417</strain>
    </source>
</reference>
<sequence>MSYCFKKDVTKPQTIKMKVDRMGRKENPLGWAPPQQSIKGNLTGELYSESTTVHNLKSSESEL</sequence>
<evidence type="ECO:0000313" key="2">
    <source>
        <dbReference type="Proteomes" id="UP000055048"/>
    </source>
</evidence>
<proteinExistence type="predicted"/>